<accession>A0A0A6P533</accession>
<feature type="transmembrane region" description="Helical" evidence="1">
    <location>
        <begin position="380"/>
        <end position="403"/>
    </location>
</feature>
<dbReference type="EMBL" id="JSZA02000012">
    <property type="protein sequence ID" value="KHD05975.1"/>
    <property type="molecule type" value="Genomic_DNA"/>
</dbReference>
<feature type="transmembrane region" description="Helical" evidence="1">
    <location>
        <begin position="84"/>
        <end position="111"/>
    </location>
</feature>
<evidence type="ECO:0000256" key="1">
    <source>
        <dbReference type="SAM" id="Phobius"/>
    </source>
</evidence>
<keyword evidence="1" id="KW-1133">Transmembrane helix</keyword>
<keyword evidence="1" id="KW-0812">Transmembrane</keyword>
<dbReference type="Proteomes" id="UP000030428">
    <property type="component" value="Unassembled WGS sequence"/>
</dbReference>
<feature type="transmembrane region" description="Helical" evidence="1">
    <location>
        <begin position="142"/>
        <end position="160"/>
    </location>
</feature>
<gene>
    <name evidence="2" type="ORF">PN36_04320</name>
</gene>
<feature type="transmembrane region" description="Helical" evidence="1">
    <location>
        <begin position="30"/>
        <end position="50"/>
    </location>
</feature>
<protein>
    <recommendedName>
        <fullName evidence="4">O-antigen polymerase</fullName>
    </recommendedName>
</protein>
<evidence type="ECO:0000313" key="2">
    <source>
        <dbReference type="EMBL" id="KHD05975.1"/>
    </source>
</evidence>
<feature type="transmembrane region" description="Helical" evidence="1">
    <location>
        <begin position="117"/>
        <end position="133"/>
    </location>
</feature>
<organism evidence="2 3">
    <name type="scientific">Candidatus Thiomargarita nelsonii</name>
    <dbReference type="NCBI Taxonomy" id="1003181"/>
    <lineage>
        <taxon>Bacteria</taxon>
        <taxon>Pseudomonadati</taxon>
        <taxon>Pseudomonadota</taxon>
        <taxon>Gammaproteobacteria</taxon>
        <taxon>Thiotrichales</taxon>
        <taxon>Thiotrichaceae</taxon>
        <taxon>Thiomargarita</taxon>
    </lineage>
</organism>
<feature type="transmembrane region" description="Helical" evidence="1">
    <location>
        <begin position="190"/>
        <end position="211"/>
    </location>
</feature>
<keyword evidence="3" id="KW-1185">Reference proteome</keyword>
<feature type="transmembrane region" description="Helical" evidence="1">
    <location>
        <begin position="265"/>
        <end position="284"/>
    </location>
</feature>
<name>A0A0A6P533_9GAMM</name>
<keyword evidence="1" id="KW-0472">Membrane</keyword>
<dbReference type="AlphaFoldDB" id="A0A0A6P533"/>
<feature type="transmembrane region" description="Helical" evidence="1">
    <location>
        <begin position="56"/>
        <end position="77"/>
    </location>
</feature>
<sequence length="466" mass="52259">MSLHIVSSANTRQNSSILADMIYFFLHPKIHILVMVVGGLMVVGIFKIYMPALSKLSWLVNISGFYLFGFSIILLIHKRRFPPVLVWPLILFAYGIVTALINGMGTLAILFDLKRSFSAWGLFLAAYVIHFSSSDIERIKKFVYLLVFFQLPFCLHQYIVLVPLRETVEMAGEINLTPVDIIVGTFGGKMFGGGANGTLAVFLIIALSMLLSLKNTQIKSAKYIFLLALIVLPLFLGETRIVVVYLMVMFVVVYGKDIIQNPSKFFINTILMFLLIGSLVYLFFLTKPANMNVTTQGHFANFVAKNFGDLSSKDRELNRTTVLIFWASEQRHFSWANTLLGHGIGATSTEKTGDGLAAEAAGSLSKRYPNYGIDYTSASIILWELGIVGVLLFIGWFSSVWILIKRIEYTAPASILYQINGLKVGTIIFLINMFAKSSFHHTISHQVLFAAFMSYPIILRYRSRDL</sequence>
<proteinExistence type="predicted"/>
<evidence type="ECO:0000313" key="3">
    <source>
        <dbReference type="Proteomes" id="UP000030428"/>
    </source>
</evidence>
<feature type="transmembrane region" description="Helical" evidence="1">
    <location>
        <begin position="223"/>
        <end position="253"/>
    </location>
</feature>
<evidence type="ECO:0008006" key="4">
    <source>
        <dbReference type="Google" id="ProtNLM"/>
    </source>
</evidence>
<feature type="transmembrane region" description="Helical" evidence="1">
    <location>
        <begin position="415"/>
        <end position="435"/>
    </location>
</feature>
<comment type="caution">
    <text evidence="2">The sequence shown here is derived from an EMBL/GenBank/DDBJ whole genome shotgun (WGS) entry which is preliminary data.</text>
</comment>
<reference evidence="2 3" key="1">
    <citation type="journal article" date="2016" name="Front. Microbiol.">
        <title>Single-Cell (Meta-)Genomics of a Dimorphic Candidatus Thiomargarita nelsonii Reveals Genomic Plasticity.</title>
        <authorList>
            <person name="Flood B.E."/>
            <person name="Fliss P."/>
            <person name="Jones D.S."/>
            <person name="Dick G.J."/>
            <person name="Jain S."/>
            <person name="Kaster A.K."/>
            <person name="Winkel M."/>
            <person name="Mussmann M."/>
            <person name="Bailey J."/>
        </authorList>
    </citation>
    <scope>NUCLEOTIDE SEQUENCE [LARGE SCALE GENOMIC DNA]</scope>
    <source>
        <strain evidence="2">Hydrate Ridge</strain>
    </source>
</reference>